<reference evidence="4 5" key="1">
    <citation type="journal article" date="2019" name="Proc. Natl. Acad. Sci. U.S.A.">
        <title>Regulatory changes in pterin and carotenoid genes underlie balanced color polymorphisms in the wall lizard.</title>
        <authorList>
            <person name="Andrade P."/>
            <person name="Pinho C."/>
            <person name="Perez I de Lanuza G."/>
            <person name="Afonso S."/>
            <person name="Brejcha J."/>
            <person name="Rubin C.J."/>
            <person name="Wallerman O."/>
            <person name="Pereira P."/>
            <person name="Sabatino S.J."/>
            <person name="Bellati A."/>
            <person name="Pellitteri-Rosa D."/>
            <person name="Bosakova Z."/>
            <person name="Bunikis I."/>
            <person name="Carretero M.A."/>
            <person name="Feiner N."/>
            <person name="Marsik P."/>
            <person name="Pauperio F."/>
            <person name="Salvi D."/>
            <person name="Soler L."/>
            <person name="While G.M."/>
            <person name="Uller T."/>
            <person name="Font E."/>
            <person name="Andersson L."/>
            <person name="Carneiro M."/>
        </authorList>
    </citation>
    <scope>NUCLEOTIDE SEQUENCE</scope>
</reference>
<evidence type="ECO:0000256" key="2">
    <source>
        <dbReference type="RuleBase" id="RU102079"/>
    </source>
</evidence>
<dbReference type="Gene3D" id="2.60.120.200">
    <property type="match status" value="1"/>
</dbReference>
<evidence type="ECO:0000313" key="4">
    <source>
        <dbReference type="Ensembl" id="ENSPMRP00000013367.1"/>
    </source>
</evidence>
<dbReference type="PROSITE" id="PS51304">
    <property type="entry name" value="GALECTIN"/>
    <property type="match status" value="1"/>
</dbReference>
<dbReference type="RefSeq" id="XP_028600622.1">
    <property type="nucleotide sequence ID" value="XM_028744789.1"/>
</dbReference>
<keyword evidence="5" id="KW-1185">Reference proteome</keyword>
<dbReference type="GO" id="GO:0030395">
    <property type="term" value="F:lactose binding"/>
    <property type="evidence" value="ECO:0007669"/>
    <property type="project" value="TreeGrafter"/>
</dbReference>
<dbReference type="FunFam" id="2.60.120.200:FF:000021">
    <property type="entry name" value="Galectin"/>
    <property type="match status" value="1"/>
</dbReference>
<dbReference type="OrthoDB" id="8443340at2759"/>
<dbReference type="Ensembl" id="ENSPMRT00000014269.1">
    <property type="protein sequence ID" value="ENSPMRP00000013367.1"/>
    <property type="gene ID" value="ENSPMRG00000008943.1"/>
</dbReference>
<dbReference type="OMA" id="AEFQFPN"/>
<accession>A0A670IQ54</accession>
<evidence type="ECO:0000259" key="3">
    <source>
        <dbReference type="PROSITE" id="PS51304"/>
    </source>
</evidence>
<dbReference type="Pfam" id="PF00337">
    <property type="entry name" value="Gal-bind_lectin"/>
    <property type="match status" value="1"/>
</dbReference>
<reference evidence="4" key="2">
    <citation type="submission" date="2025-08" db="UniProtKB">
        <authorList>
            <consortium name="Ensembl"/>
        </authorList>
    </citation>
    <scope>IDENTIFICATION</scope>
</reference>
<proteinExistence type="predicted"/>
<dbReference type="PANTHER" id="PTHR11346">
    <property type="entry name" value="GALECTIN"/>
    <property type="match status" value="1"/>
</dbReference>
<dbReference type="GeneID" id="114604567"/>
<dbReference type="AlphaFoldDB" id="A0A670IQ54"/>
<name>A0A670IQ54_PODMU</name>
<dbReference type="Proteomes" id="UP000472272">
    <property type="component" value="Chromosome 9"/>
</dbReference>
<dbReference type="PANTHER" id="PTHR11346:SF97">
    <property type="entry name" value="GALECTIN-1"/>
    <property type="match status" value="1"/>
</dbReference>
<dbReference type="InterPro" id="IPR001079">
    <property type="entry name" value="Galectin_CRD"/>
</dbReference>
<dbReference type="SMART" id="SM00908">
    <property type="entry name" value="Gal-bind_lectin"/>
    <property type="match status" value="1"/>
</dbReference>
<dbReference type="GO" id="GO:0005615">
    <property type="term" value="C:extracellular space"/>
    <property type="evidence" value="ECO:0007669"/>
    <property type="project" value="TreeGrafter"/>
</dbReference>
<dbReference type="InterPro" id="IPR044156">
    <property type="entry name" value="Galectin-like"/>
</dbReference>
<dbReference type="KEGG" id="pmua:114604567"/>
<dbReference type="CDD" id="cd00070">
    <property type="entry name" value="GLECT"/>
    <property type="match status" value="1"/>
</dbReference>
<dbReference type="GeneTree" id="ENSGT00940000155534"/>
<evidence type="ECO:0000313" key="5">
    <source>
        <dbReference type="Proteomes" id="UP000472272"/>
    </source>
</evidence>
<gene>
    <name evidence="4" type="primary">LOC114604567</name>
</gene>
<dbReference type="InterPro" id="IPR013320">
    <property type="entry name" value="ConA-like_dom_sf"/>
</dbReference>
<dbReference type="SMART" id="SM00276">
    <property type="entry name" value="GLECT"/>
    <property type="match status" value="1"/>
</dbReference>
<sequence length="141" mass="16133">METKLIATHLQLLHGDTVLVNGRCWEDAKSFVVNLGQDCENVVLHFNPRFNYRTDVNVIVCNFKKLGKWGKEERLNFFPFEQGGKVKISFTFLSSEIKVLAEGHEYIFPNRVGLDVISYIAVQGDINLRVLKLVPPRPVDE</sequence>
<reference evidence="4" key="3">
    <citation type="submission" date="2025-09" db="UniProtKB">
        <authorList>
            <consortium name="Ensembl"/>
        </authorList>
    </citation>
    <scope>IDENTIFICATION</scope>
</reference>
<protein>
    <recommendedName>
        <fullName evidence="2">Galectin</fullName>
    </recommendedName>
</protein>
<organism evidence="4 5">
    <name type="scientific">Podarcis muralis</name>
    <name type="common">Wall lizard</name>
    <name type="synonym">Lacerta muralis</name>
    <dbReference type="NCBI Taxonomy" id="64176"/>
    <lineage>
        <taxon>Eukaryota</taxon>
        <taxon>Metazoa</taxon>
        <taxon>Chordata</taxon>
        <taxon>Craniata</taxon>
        <taxon>Vertebrata</taxon>
        <taxon>Euteleostomi</taxon>
        <taxon>Lepidosauria</taxon>
        <taxon>Squamata</taxon>
        <taxon>Bifurcata</taxon>
        <taxon>Unidentata</taxon>
        <taxon>Episquamata</taxon>
        <taxon>Laterata</taxon>
        <taxon>Lacertibaenia</taxon>
        <taxon>Lacertidae</taxon>
        <taxon>Podarcis</taxon>
    </lineage>
</organism>
<keyword evidence="1 2" id="KW-0430">Lectin</keyword>
<dbReference type="GO" id="GO:0043236">
    <property type="term" value="F:laminin binding"/>
    <property type="evidence" value="ECO:0007669"/>
    <property type="project" value="TreeGrafter"/>
</dbReference>
<feature type="domain" description="Galectin" evidence="3">
    <location>
        <begin position="4"/>
        <end position="134"/>
    </location>
</feature>
<dbReference type="SUPFAM" id="SSF49899">
    <property type="entry name" value="Concanavalin A-like lectins/glucanases"/>
    <property type="match status" value="1"/>
</dbReference>
<evidence type="ECO:0000256" key="1">
    <source>
        <dbReference type="ARBA" id="ARBA00022734"/>
    </source>
</evidence>